<dbReference type="GO" id="GO:0032259">
    <property type="term" value="P:methylation"/>
    <property type="evidence" value="ECO:0007669"/>
    <property type="project" value="UniProtKB-KW"/>
</dbReference>
<dbReference type="Gene3D" id="1.20.1260.30">
    <property type="match status" value="1"/>
</dbReference>
<evidence type="ECO:0000256" key="4">
    <source>
        <dbReference type="ARBA" id="ARBA00022679"/>
    </source>
</evidence>
<evidence type="ECO:0000256" key="2">
    <source>
        <dbReference type="ARBA" id="ARBA00011900"/>
    </source>
</evidence>
<protein>
    <recommendedName>
        <fullName evidence="2">site-specific DNA-methyltransferase (adenine-specific)</fullName>
        <ecNumber evidence="2">2.1.1.72</ecNumber>
    </recommendedName>
</protein>
<dbReference type="REBASE" id="203416">
    <property type="entry name" value="M.Tsp23208II"/>
</dbReference>
<keyword evidence="5" id="KW-0949">S-adenosyl-L-methionine</keyword>
<dbReference type="GO" id="GO:0008170">
    <property type="term" value="F:N-methyltransferase activity"/>
    <property type="evidence" value="ECO:0007669"/>
    <property type="project" value="InterPro"/>
</dbReference>
<dbReference type="GO" id="GO:0003677">
    <property type="term" value="F:DNA binding"/>
    <property type="evidence" value="ECO:0007669"/>
    <property type="project" value="InterPro"/>
</dbReference>
<sequence length="512" mass="57459">MEQITTEYLTHLYSELQDCKQPVVTQQQLESHLWEAANILRGSIDSSDYKIYIFGMLFLKRMSDVFVEEAARIYAETGDTHLALHDPAAHQFFVPADALWSGLQQYRTMVGKQLNSIFSAIEQANRDKMEGVLETIDFDVKSLTDGTLTQLILHFEKLTLGNSNLEKPDILGAAYEYLVAQFADDAGKKGGEYYTPHKVVQLLVELLDPQEGMMISDPTCGSGGMLIECAKHVEQSGGGARRLTLHGQEKNMNTWAICKLNLLLHGLLDHQIELGDTIRTPKLVEADRLKQYDLVIANPPFSLKNWGLEEAKADRYGRFVYGLPSNSYGDYAFVQHMVASLNPHGKLAVVMPNGVLFRGGQEHPIRRELLEADLFEAVIALPPNLFFGTGIPASILVLSKNKPVERREKVLLIQATNGFQARKNQNFLREEDLQNIVGAYREFQDLPGYCKVAALDDIRKQDYNLNISRYVDSGGQGGRVDLEQAIKSLRQLEAERDEATAAMYSYLKELGL</sequence>
<dbReference type="InterPro" id="IPR038333">
    <property type="entry name" value="T1MK-like_N_sf"/>
</dbReference>
<dbReference type="GO" id="GO:0009007">
    <property type="term" value="F:site-specific DNA-methyltransferase (adenine-specific) activity"/>
    <property type="evidence" value="ECO:0007669"/>
    <property type="project" value="UniProtKB-EC"/>
</dbReference>
<dbReference type="Gene3D" id="3.40.50.150">
    <property type="entry name" value="Vaccinia Virus protein VP39"/>
    <property type="match status" value="1"/>
</dbReference>
<comment type="similarity">
    <text evidence="1">Belongs to the N(4)/N(6)-methyltransferase family.</text>
</comment>
<dbReference type="KEGG" id="tum:CBW65_18495"/>
<dbReference type="InterPro" id="IPR003356">
    <property type="entry name" value="DNA_methylase_A-5"/>
</dbReference>
<evidence type="ECO:0000256" key="1">
    <source>
        <dbReference type="ARBA" id="ARBA00006594"/>
    </source>
</evidence>
<dbReference type="PROSITE" id="PS00092">
    <property type="entry name" value="N6_MTASE"/>
    <property type="match status" value="1"/>
</dbReference>
<comment type="catalytic activity">
    <reaction evidence="7">
        <text>a 2'-deoxyadenosine in DNA + S-adenosyl-L-methionine = an N(6)-methyl-2'-deoxyadenosine in DNA + S-adenosyl-L-homocysteine + H(+)</text>
        <dbReference type="Rhea" id="RHEA:15197"/>
        <dbReference type="Rhea" id="RHEA-COMP:12418"/>
        <dbReference type="Rhea" id="RHEA-COMP:12419"/>
        <dbReference type="ChEBI" id="CHEBI:15378"/>
        <dbReference type="ChEBI" id="CHEBI:57856"/>
        <dbReference type="ChEBI" id="CHEBI:59789"/>
        <dbReference type="ChEBI" id="CHEBI:90615"/>
        <dbReference type="ChEBI" id="CHEBI:90616"/>
        <dbReference type="EC" id="2.1.1.72"/>
    </reaction>
</comment>
<keyword evidence="8" id="KW-0175">Coiled coil</keyword>
<keyword evidence="11" id="KW-0255">Endonuclease</keyword>
<evidence type="ECO:0000259" key="10">
    <source>
        <dbReference type="Pfam" id="PF12161"/>
    </source>
</evidence>
<keyword evidence="11" id="KW-0540">Nuclease</keyword>
<dbReference type="OrthoDB" id="9814572at2"/>
<evidence type="ECO:0000256" key="6">
    <source>
        <dbReference type="ARBA" id="ARBA00022747"/>
    </source>
</evidence>
<keyword evidence="3" id="KW-0489">Methyltransferase</keyword>
<evidence type="ECO:0000313" key="12">
    <source>
        <dbReference type="Proteomes" id="UP000195437"/>
    </source>
</evidence>
<dbReference type="InterPro" id="IPR002052">
    <property type="entry name" value="DNA_methylase_N6_adenine_CS"/>
</dbReference>
<evidence type="ECO:0000313" key="11">
    <source>
        <dbReference type="EMBL" id="ARU62733.1"/>
    </source>
</evidence>
<keyword evidence="12" id="KW-1185">Reference proteome</keyword>
<dbReference type="EMBL" id="CP021434">
    <property type="protein sequence ID" value="ARU62733.1"/>
    <property type="molecule type" value="Genomic_DNA"/>
</dbReference>
<name>A0A1Y0ITL2_9BACL</name>
<dbReference type="PANTHER" id="PTHR42933:SF3">
    <property type="entry name" value="TYPE I RESTRICTION ENZYME MJAVIII METHYLASE SUBUNIT"/>
    <property type="match status" value="1"/>
</dbReference>
<feature type="domain" description="N6 adenine-specific DNA methyltransferase N-terminal" evidence="10">
    <location>
        <begin position="29"/>
        <end position="155"/>
    </location>
</feature>
<gene>
    <name evidence="11" type="ORF">CBW65_18495</name>
</gene>
<evidence type="ECO:0000256" key="5">
    <source>
        <dbReference type="ARBA" id="ARBA00022691"/>
    </source>
</evidence>
<reference evidence="12" key="1">
    <citation type="submission" date="2017-05" db="EMBL/GenBank/DDBJ databases">
        <authorList>
            <person name="Sung H."/>
        </authorList>
    </citation>
    <scope>NUCLEOTIDE SEQUENCE [LARGE SCALE GENOMIC DNA]</scope>
    <source>
        <strain evidence="12">AR23208</strain>
    </source>
</reference>
<dbReference type="InterPro" id="IPR051537">
    <property type="entry name" value="DNA_Adenine_Mtase"/>
</dbReference>
<feature type="coiled-coil region" evidence="8">
    <location>
        <begin position="482"/>
        <end position="509"/>
    </location>
</feature>
<dbReference type="InterPro" id="IPR022749">
    <property type="entry name" value="D12N6_MeTrfase_N"/>
</dbReference>
<dbReference type="SUPFAM" id="SSF53335">
    <property type="entry name" value="S-adenosyl-L-methionine-dependent methyltransferases"/>
    <property type="match status" value="1"/>
</dbReference>
<keyword evidence="11" id="KW-0378">Hydrolase</keyword>
<proteinExistence type="inferred from homology"/>
<organism evidence="11 12">
    <name type="scientific">Tumebacillus avium</name>
    <dbReference type="NCBI Taxonomy" id="1903704"/>
    <lineage>
        <taxon>Bacteria</taxon>
        <taxon>Bacillati</taxon>
        <taxon>Bacillota</taxon>
        <taxon>Bacilli</taxon>
        <taxon>Bacillales</taxon>
        <taxon>Alicyclobacillaceae</taxon>
        <taxon>Tumebacillus</taxon>
    </lineage>
</organism>
<keyword evidence="4" id="KW-0808">Transferase</keyword>
<dbReference type="Proteomes" id="UP000195437">
    <property type="component" value="Chromosome"/>
</dbReference>
<evidence type="ECO:0000259" key="9">
    <source>
        <dbReference type="Pfam" id="PF02384"/>
    </source>
</evidence>
<dbReference type="Pfam" id="PF02384">
    <property type="entry name" value="N6_Mtase"/>
    <property type="match status" value="1"/>
</dbReference>
<dbReference type="Pfam" id="PF12161">
    <property type="entry name" value="HsdM_N"/>
    <property type="match status" value="1"/>
</dbReference>
<evidence type="ECO:0000256" key="8">
    <source>
        <dbReference type="SAM" id="Coils"/>
    </source>
</evidence>
<evidence type="ECO:0000256" key="3">
    <source>
        <dbReference type="ARBA" id="ARBA00022603"/>
    </source>
</evidence>
<feature type="domain" description="DNA methylase adenine-specific" evidence="9">
    <location>
        <begin position="167"/>
        <end position="473"/>
    </location>
</feature>
<evidence type="ECO:0000256" key="7">
    <source>
        <dbReference type="ARBA" id="ARBA00047942"/>
    </source>
</evidence>
<keyword evidence="6" id="KW-0680">Restriction system</keyword>
<accession>A0A1Y0ITL2</accession>
<dbReference type="EC" id="2.1.1.72" evidence="2"/>
<dbReference type="GO" id="GO:0004519">
    <property type="term" value="F:endonuclease activity"/>
    <property type="evidence" value="ECO:0007669"/>
    <property type="project" value="UniProtKB-KW"/>
</dbReference>
<dbReference type="RefSeq" id="WP_087458086.1">
    <property type="nucleotide sequence ID" value="NZ_CP021434.1"/>
</dbReference>
<dbReference type="InterPro" id="IPR029063">
    <property type="entry name" value="SAM-dependent_MTases_sf"/>
</dbReference>
<dbReference type="AlphaFoldDB" id="A0A1Y0ITL2"/>
<dbReference type="PRINTS" id="PR00507">
    <property type="entry name" value="N12N6MTFRASE"/>
</dbReference>
<dbReference type="GO" id="GO:0009307">
    <property type="term" value="P:DNA restriction-modification system"/>
    <property type="evidence" value="ECO:0007669"/>
    <property type="project" value="UniProtKB-KW"/>
</dbReference>
<dbReference type="PANTHER" id="PTHR42933">
    <property type="entry name" value="SLR6095 PROTEIN"/>
    <property type="match status" value="1"/>
</dbReference>